<sequence length="108" mass="11695">MREVCRIDVYSGSFASQPLVFAHLGAAMPGLRLDDVEVICGVDPRRRLAHAFLAEAAEAVEDAMGLDDTCVLIFPDAVATMPGALPDATDLLRHLGTFDGHRHRPEPE</sequence>
<comment type="caution">
    <text evidence="1">The sequence shown here is derived from an EMBL/GenBank/DDBJ whole genome shotgun (WGS) entry which is preliminary data.</text>
</comment>
<gene>
    <name evidence="1" type="ORF">CLV78_102688</name>
</gene>
<accession>A0A2T0RWH2</accession>
<dbReference type="EMBL" id="PVTD01000002">
    <property type="protein sequence ID" value="PRY25508.1"/>
    <property type="molecule type" value="Genomic_DNA"/>
</dbReference>
<protein>
    <submittedName>
        <fullName evidence="1">Uncharacterized protein</fullName>
    </submittedName>
</protein>
<name>A0A2T0RWH2_9RHOB</name>
<dbReference type="RefSeq" id="WP_106204396.1">
    <property type="nucleotide sequence ID" value="NZ_PVTD01000002.1"/>
</dbReference>
<dbReference type="Proteomes" id="UP000239480">
    <property type="component" value="Unassembled WGS sequence"/>
</dbReference>
<proteinExistence type="predicted"/>
<keyword evidence="2" id="KW-1185">Reference proteome</keyword>
<reference evidence="1 2" key="1">
    <citation type="submission" date="2018-03" db="EMBL/GenBank/DDBJ databases">
        <title>Genomic Encyclopedia of Archaeal and Bacterial Type Strains, Phase II (KMG-II): from individual species to whole genera.</title>
        <authorList>
            <person name="Goeker M."/>
        </authorList>
    </citation>
    <scope>NUCLEOTIDE SEQUENCE [LARGE SCALE GENOMIC DNA]</scope>
    <source>
        <strain evidence="1 2">DSM 29328</strain>
    </source>
</reference>
<evidence type="ECO:0000313" key="1">
    <source>
        <dbReference type="EMBL" id="PRY25508.1"/>
    </source>
</evidence>
<evidence type="ECO:0000313" key="2">
    <source>
        <dbReference type="Proteomes" id="UP000239480"/>
    </source>
</evidence>
<dbReference type="OrthoDB" id="7658906at2"/>
<organism evidence="1 2">
    <name type="scientific">Aliiruegeria haliotis</name>
    <dbReference type="NCBI Taxonomy" id="1280846"/>
    <lineage>
        <taxon>Bacteria</taxon>
        <taxon>Pseudomonadati</taxon>
        <taxon>Pseudomonadota</taxon>
        <taxon>Alphaproteobacteria</taxon>
        <taxon>Rhodobacterales</taxon>
        <taxon>Roseobacteraceae</taxon>
        <taxon>Aliiruegeria</taxon>
    </lineage>
</organism>
<dbReference type="AlphaFoldDB" id="A0A2T0RWH2"/>